<dbReference type="Pfam" id="PF00459">
    <property type="entry name" value="Inositol_P"/>
    <property type="match status" value="1"/>
</dbReference>
<dbReference type="FunFam" id="3.30.540.10:FF:000003">
    <property type="entry name" value="Inositol-1-monophosphatase"/>
    <property type="match status" value="1"/>
</dbReference>
<feature type="binding site" evidence="7">
    <location>
        <position position="65"/>
    </location>
    <ligand>
        <name>Mg(2+)</name>
        <dbReference type="ChEBI" id="CHEBI:18420"/>
        <label>1</label>
        <note>catalytic</note>
    </ligand>
</feature>
<dbReference type="PRINTS" id="PR01959">
    <property type="entry name" value="SBIMPHPHTASE"/>
</dbReference>
<dbReference type="OrthoDB" id="9785695at2"/>
<evidence type="ECO:0000256" key="8">
    <source>
        <dbReference type="RuleBase" id="RU364068"/>
    </source>
</evidence>
<dbReference type="GO" id="GO:0046872">
    <property type="term" value="F:metal ion binding"/>
    <property type="evidence" value="ECO:0007669"/>
    <property type="project" value="UniProtKB-KW"/>
</dbReference>
<evidence type="ECO:0000313" key="10">
    <source>
        <dbReference type="Proteomes" id="UP000007721"/>
    </source>
</evidence>
<name>B9M791_GEODF</name>
<dbReference type="KEGG" id="geo:Geob_1821"/>
<dbReference type="EC" id="3.1.3.25" evidence="8"/>
<comment type="cofactor">
    <cofactor evidence="2 7 8">
        <name>Mg(2+)</name>
        <dbReference type="ChEBI" id="CHEBI:18420"/>
    </cofactor>
</comment>
<dbReference type="GO" id="GO:0046854">
    <property type="term" value="P:phosphatidylinositol phosphate biosynthetic process"/>
    <property type="evidence" value="ECO:0007669"/>
    <property type="project" value="InterPro"/>
</dbReference>
<dbReference type="InterPro" id="IPR022337">
    <property type="entry name" value="Inositol_monophosphatase_SuhB"/>
</dbReference>
<evidence type="ECO:0000256" key="5">
    <source>
        <dbReference type="ARBA" id="ARBA00022801"/>
    </source>
</evidence>
<evidence type="ECO:0000256" key="6">
    <source>
        <dbReference type="ARBA" id="ARBA00022842"/>
    </source>
</evidence>
<feature type="binding site" evidence="7">
    <location>
        <position position="209"/>
    </location>
    <ligand>
        <name>Mg(2+)</name>
        <dbReference type="ChEBI" id="CHEBI:18420"/>
        <label>1</label>
        <note>catalytic</note>
    </ligand>
</feature>
<reference evidence="9 10" key="1">
    <citation type="submission" date="2009-01" db="EMBL/GenBank/DDBJ databases">
        <title>Complete sequence of Geobacter sp. FRC-32.</title>
        <authorList>
            <consortium name="US DOE Joint Genome Institute"/>
            <person name="Lucas S."/>
            <person name="Copeland A."/>
            <person name="Lapidus A."/>
            <person name="Glavina del Rio T."/>
            <person name="Dalin E."/>
            <person name="Tice H."/>
            <person name="Bruce D."/>
            <person name="Goodwin L."/>
            <person name="Pitluck S."/>
            <person name="Saunders E."/>
            <person name="Brettin T."/>
            <person name="Detter J.C."/>
            <person name="Han C."/>
            <person name="Larimer F."/>
            <person name="Land M."/>
            <person name="Hauser L."/>
            <person name="Kyrpides N."/>
            <person name="Ovchinnikova G."/>
            <person name="Kostka J."/>
            <person name="Richardson P."/>
        </authorList>
    </citation>
    <scope>NUCLEOTIDE SEQUENCE [LARGE SCALE GENOMIC DNA]</scope>
    <source>
        <strain evidence="10">DSM 22248 / JCM 15807 / FRC-32</strain>
    </source>
</reference>
<dbReference type="PANTHER" id="PTHR20854:SF4">
    <property type="entry name" value="INOSITOL-1-MONOPHOSPHATASE-RELATED"/>
    <property type="match status" value="1"/>
</dbReference>
<keyword evidence="5 8" id="KW-0378">Hydrolase</keyword>
<dbReference type="HOGENOM" id="CLU_044118_0_2_7"/>
<comment type="catalytic activity">
    <reaction evidence="1 8">
        <text>a myo-inositol phosphate + H2O = myo-inositol + phosphate</text>
        <dbReference type="Rhea" id="RHEA:24056"/>
        <dbReference type="ChEBI" id="CHEBI:15377"/>
        <dbReference type="ChEBI" id="CHEBI:17268"/>
        <dbReference type="ChEBI" id="CHEBI:43474"/>
        <dbReference type="ChEBI" id="CHEBI:84139"/>
        <dbReference type="EC" id="3.1.3.25"/>
    </reaction>
</comment>
<gene>
    <name evidence="9" type="primary">hisN</name>
    <name evidence="9" type="ordered locus">Geob_1821</name>
</gene>
<dbReference type="CDD" id="cd01639">
    <property type="entry name" value="IMPase"/>
    <property type="match status" value="1"/>
</dbReference>
<evidence type="ECO:0000256" key="4">
    <source>
        <dbReference type="ARBA" id="ARBA00022723"/>
    </source>
</evidence>
<evidence type="ECO:0000256" key="7">
    <source>
        <dbReference type="PIRSR" id="PIRSR600760-2"/>
    </source>
</evidence>
<protein>
    <recommendedName>
        <fullName evidence="8">Inositol-1-monophosphatase</fullName>
        <ecNumber evidence="8">3.1.3.25</ecNumber>
    </recommendedName>
</protein>
<dbReference type="RefSeq" id="WP_012646908.1">
    <property type="nucleotide sequence ID" value="NC_011979.1"/>
</dbReference>
<organism evidence="9 10">
    <name type="scientific">Geotalea daltonii (strain DSM 22248 / JCM 15807 / FRC-32)</name>
    <name type="common">Geobacter daltonii</name>
    <dbReference type="NCBI Taxonomy" id="316067"/>
    <lineage>
        <taxon>Bacteria</taxon>
        <taxon>Pseudomonadati</taxon>
        <taxon>Thermodesulfobacteriota</taxon>
        <taxon>Desulfuromonadia</taxon>
        <taxon>Geobacterales</taxon>
        <taxon>Geobacteraceae</taxon>
        <taxon>Geotalea</taxon>
    </lineage>
</organism>
<feature type="binding site" evidence="7">
    <location>
        <position position="83"/>
    </location>
    <ligand>
        <name>Mg(2+)</name>
        <dbReference type="ChEBI" id="CHEBI:18420"/>
        <label>1</label>
        <note>catalytic</note>
    </ligand>
</feature>
<dbReference type="PROSITE" id="PS00630">
    <property type="entry name" value="IMP_2"/>
    <property type="match status" value="1"/>
</dbReference>
<dbReference type="InterPro" id="IPR020550">
    <property type="entry name" value="Inositol_monophosphatase_CS"/>
</dbReference>
<evidence type="ECO:0000256" key="3">
    <source>
        <dbReference type="ARBA" id="ARBA00009759"/>
    </source>
</evidence>
<proteinExistence type="inferred from homology"/>
<dbReference type="GO" id="GO:0006020">
    <property type="term" value="P:inositol metabolic process"/>
    <property type="evidence" value="ECO:0007669"/>
    <property type="project" value="TreeGrafter"/>
</dbReference>
<dbReference type="Proteomes" id="UP000007721">
    <property type="component" value="Chromosome"/>
</dbReference>
<keyword evidence="4 7" id="KW-0479">Metal-binding</keyword>
<dbReference type="SUPFAM" id="SSF56655">
    <property type="entry name" value="Carbohydrate phosphatase"/>
    <property type="match status" value="1"/>
</dbReference>
<dbReference type="GO" id="GO:0008934">
    <property type="term" value="F:inositol monophosphate 1-phosphatase activity"/>
    <property type="evidence" value="ECO:0007669"/>
    <property type="project" value="InterPro"/>
</dbReference>
<dbReference type="PRINTS" id="PR00377">
    <property type="entry name" value="IMPHPHTASES"/>
</dbReference>
<dbReference type="InterPro" id="IPR000760">
    <property type="entry name" value="Inositol_monophosphatase-like"/>
</dbReference>
<feature type="binding site" evidence="7">
    <location>
        <position position="84"/>
    </location>
    <ligand>
        <name>Mg(2+)</name>
        <dbReference type="ChEBI" id="CHEBI:18420"/>
        <label>1</label>
        <note>catalytic</note>
    </ligand>
</feature>
<dbReference type="Gene3D" id="3.40.190.80">
    <property type="match status" value="1"/>
</dbReference>
<keyword evidence="6 7" id="KW-0460">Magnesium</keyword>
<accession>B9M791</accession>
<dbReference type="PROSITE" id="PS00629">
    <property type="entry name" value="IMP_1"/>
    <property type="match status" value="1"/>
</dbReference>
<sequence length="265" mass="29471">MQQYLETAVRAARAAGAMQKERLWSEHDIEFKGEINLVTEVDKACEDLIVRTIRAEFPDHDILAEENDYAAVNSPCKWIIDPLDGTTNYAHGFPWFCVSIALEIEGIVQTGVVYHPMMGEMFIAIKGQGAFVNGRQLHVSSKGPLKNCLLATGFPYDRSWDNENNFNNFMNFQMTARAVRRFGAAALDLAYVAAGRLDGYWECKLKPWDVAAGQLLVSEAGGKVTNHDLEPFSVYDHRILATNGIIHQEMAGVLASKESRSALAD</sequence>
<keyword evidence="10" id="KW-1185">Reference proteome</keyword>
<dbReference type="FunFam" id="3.40.190.80:FF:000002">
    <property type="entry name" value="Inositol-1-monophosphatase"/>
    <property type="match status" value="1"/>
</dbReference>
<dbReference type="InterPro" id="IPR033942">
    <property type="entry name" value="IMPase"/>
</dbReference>
<feature type="binding site" evidence="7">
    <location>
        <position position="81"/>
    </location>
    <ligand>
        <name>Mg(2+)</name>
        <dbReference type="ChEBI" id="CHEBI:18420"/>
        <label>1</label>
        <note>catalytic</note>
    </ligand>
</feature>
<dbReference type="EMBL" id="CP001390">
    <property type="protein sequence ID" value="ACM20179.1"/>
    <property type="molecule type" value="Genomic_DNA"/>
</dbReference>
<dbReference type="Gene3D" id="3.30.540.10">
    <property type="entry name" value="Fructose-1,6-Bisphosphatase, subunit A, domain 1"/>
    <property type="match status" value="1"/>
</dbReference>
<evidence type="ECO:0000256" key="2">
    <source>
        <dbReference type="ARBA" id="ARBA00001946"/>
    </source>
</evidence>
<comment type="similarity">
    <text evidence="3 8">Belongs to the inositol monophosphatase superfamily.</text>
</comment>
<evidence type="ECO:0000256" key="1">
    <source>
        <dbReference type="ARBA" id="ARBA00001033"/>
    </source>
</evidence>
<dbReference type="eggNOG" id="COG0483">
    <property type="taxonomic scope" value="Bacteria"/>
</dbReference>
<dbReference type="PANTHER" id="PTHR20854">
    <property type="entry name" value="INOSITOL MONOPHOSPHATASE"/>
    <property type="match status" value="1"/>
</dbReference>
<dbReference type="STRING" id="316067.Geob_1821"/>
<dbReference type="InterPro" id="IPR020583">
    <property type="entry name" value="Inositol_monoP_metal-BS"/>
</dbReference>
<evidence type="ECO:0000313" key="9">
    <source>
        <dbReference type="EMBL" id="ACM20179.1"/>
    </source>
</evidence>
<dbReference type="GO" id="GO:0007165">
    <property type="term" value="P:signal transduction"/>
    <property type="evidence" value="ECO:0007669"/>
    <property type="project" value="TreeGrafter"/>
</dbReference>
<dbReference type="AlphaFoldDB" id="B9M791"/>